<dbReference type="InterPro" id="IPR022137">
    <property type="entry name" value="Znf_prot_DUF3669"/>
</dbReference>
<evidence type="ECO:0000259" key="1">
    <source>
        <dbReference type="Pfam" id="PF12417"/>
    </source>
</evidence>
<accession>A0A4U0WU09</accession>
<dbReference type="EMBL" id="NAJQ01000595">
    <property type="protein sequence ID" value="TKA67090.1"/>
    <property type="molecule type" value="Genomic_DNA"/>
</dbReference>
<dbReference type="OrthoDB" id="2993351at2759"/>
<dbReference type="AlphaFoldDB" id="A0A4U0WU09"/>
<comment type="caution">
    <text evidence="2">The sequence shown here is derived from an EMBL/GenBank/DDBJ whole genome shotgun (WGS) entry which is preliminary data.</text>
</comment>
<feature type="domain" description="DUF3669" evidence="1">
    <location>
        <begin position="45"/>
        <end position="108"/>
    </location>
</feature>
<sequence>MADALATIYWDAKIDANDVEFVLAPAGTHPNSQMWSSQMLGNHTMWILDFDCCNTMSLDQAGIDQAAAAFYRNDPFYPRPASDNDADIALWRVFRPRFLESSRAILGHDSTLPRMMLDRLEQLGEERRRAVRSCSKEQS</sequence>
<dbReference type="Proteomes" id="UP000309340">
    <property type="component" value="Unassembled WGS sequence"/>
</dbReference>
<dbReference type="Pfam" id="PF12417">
    <property type="entry name" value="DUF3669"/>
    <property type="match status" value="1"/>
</dbReference>
<evidence type="ECO:0000313" key="3">
    <source>
        <dbReference type="Proteomes" id="UP000309340"/>
    </source>
</evidence>
<dbReference type="PANTHER" id="PTHR40780:SF3">
    <property type="entry name" value="DUF3669 DOMAIN-CONTAINING PROTEIN"/>
    <property type="match status" value="1"/>
</dbReference>
<protein>
    <recommendedName>
        <fullName evidence="1">DUF3669 domain-containing protein</fullName>
    </recommendedName>
</protein>
<keyword evidence="3" id="KW-1185">Reference proteome</keyword>
<proteinExistence type="predicted"/>
<dbReference type="PANTHER" id="PTHR40780">
    <property type="entry name" value="DUF3669 DOMAIN-CONTAINING PROTEIN"/>
    <property type="match status" value="1"/>
</dbReference>
<reference evidence="2 3" key="1">
    <citation type="submission" date="2017-03" db="EMBL/GenBank/DDBJ databases">
        <title>Genomes of endolithic fungi from Antarctica.</title>
        <authorList>
            <person name="Coleine C."/>
            <person name="Masonjones S."/>
            <person name="Stajich J.E."/>
        </authorList>
    </citation>
    <scope>NUCLEOTIDE SEQUENCE [LARGE SCALE GENOMIC DNA]</scope>
    <source>
        <strain evidence="2 3">CCFEE 5184</strain>
    </source>
</reference>
<evidence type="ECO:0000313" key="2">
    <source>
        <dbReference type="EMBL" id="TKA67090.1"/>
    </source>
</evidence>
<organism evidence="2 3">
    <name type="scientific">Friedmanniomyces simplex</name>
    <dbReference type="NCBI Taxonomy" id="329884"/>
    <lineage>
        <taxon>Eukaryota</taxon>
        <taxon>Fungi</taxon>
        <taxon>Dikarya</taxon>
        <taxon>Ascomycota</taxon>
        <taxon>Pezizomycotina</taxon>
        <taxon>Dothideomycetes</taxon>
        <taxon>Dothideomycetidae</taxon>
        <taxon>Mycosphaerellales</taxon>
        <taxon>Teratosphaeriaceae</taxon>
        <taxon>Friedmanniomyces</taxon>
    </lineage>
</organism>
<name>A0A4U0WU09_9PEZI</name>
<gene>
    <name evidence="2" type="ORF">B0A55_08664</name>
</gene>